<accession>A0ABP1BK15</accession>
<dbReference type="InterPro" id="IPR039812">
    <property type="entry name" value="Vesicle-fus_ATPase"/>
</dbReference>
<keyword evidence="4" id="KW-0479">Metal-binding</keyword>
<dbReference type="EC" id="3.6.4.6" evidence="4"/>
<dbReference type="SUPFAM" id="SSF52540">
    <property type="entry name" value="P-loop containing nucleoside triphosphate hydrolases"/>
    <property type="match status" value="2"/>
</dbReference>
<evidence type="ECO:0000256" key="1">
    <source>
        <dbReference type="ARBA" id="ARBA00006914"/>
    </source>
</evidence>
<comment type="similarity">
    <text evidence="1 4">Belongs to the AAA ATPase family.</text>
</comment>
<keyword evidence="4" id="KW-0378">Hydrolase</keyword>
<name>A0ABP1BK15_9BRYO</name>
<protein>
    <recommendedName>
        <fullName evidence="4">Vesicle-fusing ATPase</fullName>
        <ecNumber evidence="4">3.6.4.6</ecNumber>
    </recommendedName>
</protein>
<keyword evidence="4" id="KW-0931">ER-Golgi transport</keyword>
<sequence>MSDTMELFPELPLRRGDRMGVPIETVLPNEQERLQILSIHSDNMRENSFLCAEELRLEELASRTKNFSRAELEALVVSAKRFAAIRSWQNFDSIKVTMNDFLEALDKVKPAFDDAISALELFRPHGILDCGERHAHLLATVKTFVERLKESGRTTLLTCLLEGPHGSGKTALAATIGIDSGFPFAKIVSAENMIDRSEYRKCALITKVFDDAYKSPQSVIILDDIERLLGYLHIGSFSSMVLETIIHLLQRTPPQGRKLLVIGTSSITVDDLKLMKLLNAFNVHVNVPTLSPTDMRQVLEPLDVFDSADINSAITALDAEIPIKRLLMMINMAQRGGKGAHVSKGHQKIQLSYFYKCVEMTNTVSNSS</sequence>
<dbReference type="CDD" id="cd00009">
    <property type="entry name" value="AAA"/>
    <property type="match status" value="1"/>
</dbReference>
<dbReference type="PANTHER" id="PTHR23078">
    <property type="entry name" value="VESICULAR-FUSION PROTEIN NSF"/>
    <property type="match status" value="1"/>
</dbReference>
<keyword evidence="3 4" id="KW-0067">ATP-binding</keyword>
<dbReference type="EMBL" id="OZ023706">
    <property type="protein sequence ID" value="CAK9875919.1"/>
    <property type="molecule type" value="Genomic_DNA"/>
</dbReference>
<dbReference type="InterPro" id="IPR003959">
    <property type="entry name" value="ATPase_AAA_core"/>
</dbReference>
<keyword evidence="4" id="KW-0653">Protein transport</keyword>
<keyword evidence="4" id="KW-0813">Transport</keyword>
<dbReference type="Gene3D" id="1.10.8.60">
    <property type="match status" value="1"/>
</dbReference>
<feature type="domain" description="AAA+ ATPase" evidence="5">
    <location>
        <begin position="155"/>
        <end position="291"/>
    </location>
</feature>
<evidence type="ECO:0000256" key="3">
    <source>
        <dbReference type="ARBA" id="ARBA00022840"/>
    </source>
</evidence>
<keyword evidence="4" id="KW-0460">Magnesium</keyword>
<dbReference type="Pfam" id="PF00004">
    <property type="entry name" value="AAA"/>
    <property type="match status" value="1"/>
</dbReference>
<evidence type="ECO:0000313" key="7">
    <source>
        <dbReference type="Proteomes" id="UP001497522"/>
    </source>
</evidence>
<evidence type="ECO:0000256" key="4">
    <source>
        <dbReference type="RuleBase" id="RU367045"/>
    </source>
</evidence>
<dbReference type="SMART" id="SM00382">
    <property type="entry name" value="AAA"/>
    <property type="match status" value="1"/>
</dbReference>
<proteinExistence type="inferred from homology"/>
<dbReference type="InterPro" id="IPR003593">
    <property type="entry name" value="AAA+_ATPase"/>
</dbReference>
<dbReference type="PANTHER" id="PTHR23078:SF3">
    <property type="entry name" value="VESICLE-FUSING ATPASE"/>
    <property type="match status" value="1"/>
</dbReference>
<comment type="function">
    <text evidence="4">Required for vesicle-mediated transport. Catalyzes the fusion of transport vesicles within the Golgi cisternae. Is also required for transport from the endoplasmic reticulum to the Golgi stack. Seems to function as a fusion protein required for the delivery of cargo proteins to all compartments of the Golgi stack independent of vesicle origin.</text>
</comment>
<keyword evidence="2 4" id="KW-0547">Nucleotide-binding</keyword>
<keyword evidence="4" id="KW-0963">Cytoplasm</keyword>
<comment type="subcellular location">
    <subcellularLocation>
        <location evidence="4">Cytoplasm</location>
    </subcellularLocation>
</comment>
<keyword evidence="7" id="KW-1185">Reference proteome</keyword>
<dbReference type="Gene3D" id="3.40.50.300">
    <property type="entry name" value="P-loop containing nucleotide triphosphate hydrolases"/>
    <property type="match status" value="1"/>
</dbReference>
<evidence type="ECO:0000256" key="2">
    <source>
        <dbReference type="ARBA" id="ARBA00022741"/>
    </source>
</evidence>
<organism evidence="6 7">
    <name type="scientific">Sphagnum jensenii</name>
    <dbReference type="NCBI Taxonomy" id="128206"/>
    <lineage>
        <taxon>Eukaryota</taxon>
        <taxon>Viridiplantae</taxon>
        <taxon>Streptophyta</taxon>
        <taxon>Embryophyta</taxon>
        <taxon>Bryophyta</taxon>
        <taxon>Sphagnophytina</taxon>
        <taxon>Sphagnopsida</taxon>
        <taxon>Sphagnales</taxon>
        <taxon>Sphagnaceae</taxon>
        <taxon>Sphagnum</taxon>
    </lineage>
</organism>
<gene>
    <name evidence="6" type="ORF">CSSPJE1EN2_LOCUS18141</name>
</gene>
<evidence type="ECO:0000313" key="6">
    <source>
        <dbReference type="EMBL" id="CAK9875919.1"/>
    </source>
</evidence>
<comment type="catalytic activity">
    <reaction evidence="4">
        <text>ATP + H2O = ADP + phosphate + H(+)</text>
        <dbReference type="Rhea" id="RHEA:13065"/>
        <dbReference type="ChEBI" id="CHEBI:15377"/>
        <dbReference type="ChEBI" id="CHEBI:15378"/>
        <dbReference type="ChEBI" id="CHEBI:30616"/>
        <dbReference type="ChEBI" id="CHEBI:43474"/>
        <dbReference type="ChEBI" id="CHEBI:456216"/>
        <dbReference type="EC" id="3.6.4.6"/>
    </reaction>
</comment>
<dbReference type="InterPro" id="IPR027417">
    <property type="entry name" value="P-loop_NTPase"/>
</dbReference>
<reference evidence="6" key="1">
    <citation type="submission" date="2024-03" db="EMBL/GenBank/DDBJ databases">
        <authorList>
            <consortium name="ELIXIR-Norway"/>
            <consortium name="Elixir Norway"/>
        </authorList>
    </citation>
    <scope>NUCLEOTIDE SEQUENCE</scope>
</reference>
<dbReference type="Proteomes" id="UP001497522">
    <property type="component" value="Chromosome 5"/>
</dbReference>
<comment type="cofactor">
    <cofactor evidence="4">
        <name>Mg(2+)</name>
        <dbReference type="ChEBI" id="CHEBI:18420"/>
    </cofactor>
    <text evidence="4">Binds 1 Mg(2+) ion per subunit.</text>
</comment>
<evidence type="ECO:0000259" key="5">
    <source>
        <dbReference type="SMART" id="SM00382"/>
    </source>
</evidence>